<name>A0A8C4PWF5_EPTBU</name>
<feature type="transmembrane region" description="Helical" evidence="15">
    <location>
        <begin position="256"/>
        <end position="277"/>
    </location>
</feature>
<dbReference type="GO" id="GO:0008331">
    <property type="term" value="F:high voltage-gated calcium channel activity"/>
    <property type="evidence" value="ECO:0007669"/>
    <property type="project" value="TreeGrafter"/>
</dbReference>
<evidence type="ECO:0000259" key="17">
    <source>
        <dbReference type="Pfam" id="PF00520"/>
    </source>
</evidence>
<keyword evidence="6" id="KW-0677">Repeat</keyword>
<feature type="domain" description="Ion transport" evidence="17">
    <location>
        <begin position="1"/>
        <end position="319"/>
    </location>
</feature>
<dbReference type="FunFam" id="1.10.287.70:FF:000014">
    <property type="entry name" value="Voltage-dependent T-type calcium channel subunit alpha"/>
    <property type="match status" value="1"/>
</dbReference>
<evidence type="ECO:0000256" key="11">
    <source>
        <dbReference type="ARBA" id="ARBA00023136"/>
    </source>
</evidence>
<dbReference type="InterPro" id="IPR005821">
    <property type="entry name" value="Ion_trans_dom"/>
</dbReference>
<keyword evidence="13" id="KW-0407">Ion channel</keyword>
<organism evidence="18 19">
    <name type="scientific">Eptatretus burgeri</name>
    <name type="common">Inshore hagfish</name>
    <dbReference type="NCBI Taxonomy" id="7764"/>
    <lineage>
        <taxon>Eukaryota</taxon>
        <taxon>Metazoa</taxon>
        <taxon>Chordata</taxon>
        <taxon>Craniata</taxon>
        <taxon>Vertebrata</taxon>
        <taxon>Cyclostomata</taxon>
        <taxon>Myxini</taxon>
        <taxon>Myxiniformes</taxon>
        <taxon>Myxinidae</taxon>
        <taxon>Eptatretinae</taxon>
        <taxon>Eptatretus</taxon>
    </lineage>
</organism>
<protein>
    <recommendedName>
        <fullName evidence="17">Ion transport domain-containing protein</fullName>
    </recommendedName>
</protein>
<dbReference type="Pfam" id="PF00520">
    <property type="entry name" value="Ion_trans"/>
    <property type="match status" value="2"/>
</dbReference>
<evidence type="ECO:0000256" key="2">
    <source>
        <dbReference type="ARBA" id="ARBA00022448"/>
    </source>
</evidence>
<dbReference type="AlphaFoldDB" id="A0A8C4PWF5"/>
<evidence type="ECO:0000256" key="13">
    <source>
        <dbReference type="ARBA" id="ARBA00023303"/>
    </source>
</evidence>
<evidence type="ECO:0000313" key="18">
    <source>
        <dbReference type="Ensembl" id="ENSEBUP00000000650.1"/>
    </source>
</evidence>
<keyword evidence="8" id="KW-0851">Voltage-gated channel</keyword>
<keyword evidence="2" id="KW-0813">Transport</keyword>
<dbReference type="GeneTree" id="ENSGT00940000156666"/>
<evidence type="ECO:0000256" key="9">
    <source>
        <dbReference type="ARBA" id="ARBA00022989"/>
    </source>
</evidence>
<dbReference type="InterPro" id="IPR005445">
    <property type="entry name" value="VDCC_T_a1"/>
</dbReference>
<evidence type="ECO:0000256" key="7">
    <source>
        <dbReference type="ARBA" id="ARBA00022837"/>
    </source>
</evidence>
<evidence type="ECO:0000256" key="15">
    <source>
        <dbReference type="SAM" id="Phobius"/>
    </source>
</evidence>
<evidence type="ECO:0000256" key="3">
    <source>
        <dbReference type="ARBA" id="ARBA00022568"/>
    </source>
</evidence>
<dbReference type="PRINTS" id="PR01629">
    <property type="entry name" value="TVDCCALPHA1"/>
</dbReference>
<evidence type="ECO:0000256" key="10">
    <source>
        <dbReference type="ARBA" id="ARBA00023065"/>
    </source>
</evidence>
<dbReference type="PANTHER" id="PTHR45628">
    <property type="entry name" value="VOLTAGE-DEPENDENT CALCIUM CHANNEL TYPE A SUBUNIT ALPHA-1"/>
    <property type="match status" value="1"/>
</dbReference>
<feature type="signal peptide" evidence="16">
    <location>
        <begin position="1"/>
        <end position="19"/>
    </location>
</feature>
<dbReference type="Gene3D" id="1.10.287.70">
    <property type="match status" value="1"/>
</dbReference>
<evidence type="ECO:0000256" key="4">
    <source>
        <dbReference type="ARBA" id="ARBA00022673"/>
    </source>
</evidence>
<proteinExistence type="predicted"/>
<evidence type="ECO:0000256" key="14">
    <source>
        <dbReference type="SAM" id="MobiDB-lite"/>
    </source>
</evidence>
<feature type="transmembrane region" description="Helical" evidence="15">
    <location>
        <begin position="127"/>
        <end position="150"/>
    </location>
</feature>
<reference evidence="18" key="1">
    <citation type="submission" date="2025-08" db="UniProtKB">
        <authorList>
            <consortium name="Ensembl"/>
        </authorList>
    </citation>
    <scope>IDENTIFICATION</scope>
</reference>
<evidence type="ECO:0000256" key="5">
    <source>
        <dbReference type="ARBA" id="ARBA00022692"/>
    </source>
</evidence>
<dbReference type="Proteomes" id="UP000694388">
    <property type="component" value="Unplaced"/>
</dbReference>
<keyword evidence="7" id="KW-0106">Calcium</keyword>
<evidence type="ECO:0000256" key="12">
    <source>
        <dbReference type="ARBA" id="ARBA00023180"/>
    </source>
</evidence>
<evidence type="ECO:0000256" key="8">
    <source>
        <dbReference type="ARBA" id="ARBA00022882"/>
    </source>
</evidence>
<evidence type="ECO:0000313" key="19">
    <source>
        <dbReference type="Proteomes" id="UP000694388"/>
    </source>
</evidence>
<comment type="subcellular location">
    <subcellularLocation>
        <location evidence="1">Membrane</location>
        <topology evidence="1">Multi-pass membrane protein</topology>
    </subcellularLocation>
</comment>
<evidence type="ECO:0000256" key="16">
    <source>
        <dbReference type="SAM" id="SignalP"/>
    </source>
</evidence>
<feature type="transmembrane region" description="Helical" evidence="15">
    <location>
        <begin position="624"/>
        <end position="642"/>
    </location>
</feature>
<feature type="region of interest" description="Disordered" evidence="14">
    <location>
        <begin position="403"/>
        <end position="427"/>
    </location>
</feature>
<keyword evidence="4" id="KW-0107">Calcium channel</keyword>
<keyword evidence="9 15" id="KW-1133">Transmembrane helix</keyword>
<dbReference type="Ensembl" id="ENSEBUT00000000955.1">
    <property type="protein sequence ID" value="ENSEBUP00000000650.1"/>
    <property type="gene ID" value="ENSEBUG00000000732.1"/>
</dbReference>
<accession>A0A8C4PWF5</accession>
<feature type="chain" id="PRO_5034436337" description="Ion transport domain-containing protein" evidence="16">
    <location>
        <begin position="20"/>
        <end position="717"/>
    </location>
</feature>
<sequence>MLVILLNCVTLGMFQPCSEVRCQLHRCIILKSFDDFIFGFFAVEMVLKMVALGVFGNRCFFGDTWNRLDFFIVMAGMMEYSLDMENVSLSAIRTVRVLRPLRAINRVPSMRILVTLLLDTLPMLGNVLLLCFFVFFIFGIVGVQLWAGLLRNRCFLQHNLTRLNNASILPQYYQTEADVSNPFICSLPHDNGMQRCGGVLAYRPKSPRVPVCLPRHGHRGPNGSLACSDWGDLYTECHTGRVNPQNNAINFDNIGYAWIAIFQVITLEGWVDIMYYVMDAHSFYNFIYFILLIIVGSFFMINLCLVVIATQFSETKQRENQLMEEQRAQFLSDNSTLASYSEPGTCYEELLRFASRLARSAAHRLALGCSQRHPLHHRHLAVPPSASHPASLLHRTMLYHHFHHHHHQHHHHHHYHHHHREQPHSISTVPHCNQSLVARLTVDSTLQNELEAGDKSEMTPSQSARSGLPFCRVAASYPTILPSRTERHAVQAGTSNKTAGTRGPAAVLPSVRFAGNYGPCKATTGFSMVRDDSRPGQPSVEELCCPLCHRCPPALEAAAQGLVPRKRPSWIEGKMRRGSDSRYRGEREEDGDGEDNGGGWLCKACLRQGRATSKALRAIVESKYFNRGIMLAILVNSLSMGVEFHEQPEELTEVLEISNVVFTSMFALEMVLKLLAFGPFGYIRSQYNIFDSIIVIIRSVILGEHHKLILSFTLSFK</sequence>
<keyword evidence="11 15" id="KW-0472">Membrane</keyword>
<keyword evidence="10" id="KW-0406">Ion transport</keyword>
<evidence type="ECO:0000256" key="6">
    <source>
        <dbReference type="ARBA" id="ARBA00022737"/>
    </source>
</evidence>
<dbReference type="PANTHER" id="PTHR45628:SF22">
    <property type="entry name" value="VOLTAGE-DEPENDENT T-TYPE CALCIUM CHANNEL SUBUNIT ALPHA"/>
    <property type="match status" value="1"/>
</dbReference>
<evidence type="ECO:0000256" key="1">
    <source>
        <dbReference type="ARBA" id="ARBA00004141"/>
    </source>
</evidence>
<keyword evidence="3" id="KW-0109">Calcium transport</keyword>
<dbReference type="GO" id="GO:0005891">
    <property type="term" value="C:voltage-gated calcium channel complex"/>
    <property type="evidence" value="ECO:0007669"/>
    <property type="project" value="InterPro"/>
</dbReference>
<dbReference type="InterPro" id="IPR027359">
    <property type="entry name" value="Volt_channel_dom_sf"/>
</dbReference>
<feature type="region of interest" description="Disordered" evidence="14">
    <location>
        <begin position="574"/>
        <end position="595"/>
    </location>
</feature>
<dbReference type="GO" id="GO:0098703">
    <property type="term" value="P:calcium ion import across plasma membrane"/>
    <property type="evidence" value="ECO:0007669"/>
    <property type="project" value="TreeGrafter"/>
</dbReference>
<dbReference type="OMA" id="ITEWPST"/>
<dbReference type="Gene3D" id="1.20.120.350">
    <property type="entry name" value="Voltage-gated potassium channels. Chain C"/>
    <property type="match status" value="2"/>
</dbReference>
<feature type="transmembrane region" description="Helical" evidence="15">
    <location>
        <begin position="662"/>
        <end position="683"/>
    </location>
</feature>
<keyword evidence="5 15" id="KW-0812">Transmembrane</keyword>
<feature type="compositionally biased region" description="Basic and acidic residues" evidence="14">
    <location>
        <begin position="574"/>
        <end position="587"/>
    </location>
</feature>
<feature type="domain" description="Ion transport" evidence="17">
    <location>
        <begin position="623"/>
        <end position="702"/>
    </location>
</feature>
<keyword evidence="16" id="KW-0732">Signal</keyword>
<keyword evidence="19" id="KW-1185">Reference proteome</keyword>
<feature type="transmembrane region" description="Helical" evidence="15">
    <location>
        <begin position="283"/>
        <end position="308"/>
    </location>
</feature>
<dbReference type="InterPro" id="IPR050599">
    <property type="entry name" value="VDCC_alpha-1_subunit"/>
</dbReference>
<reference evidence="18" key="2">
    <citation type="submission" date="2025-09" db="UniProtKB">
        <authorList>
            <consortium name="Ensembl"/>
        </authorList>
    </citation>
    <scope>IDENTIFICATION</scope>
</reference>
<feature type="transmembrane region" description="Helical" evidence="15">
    <location>
        <begin position="36"/>
        <end position="55"/>
    </location>
</feature>
<keyword evidence="12" id="KW-0325">Glycoprotein</keyword>
<dbReference type="FunFam" id="1.20.120.350:FF:000012">
    <property type="entry name" value="Voltage-dependent T-type calcium channel subunit alpha"/>
    <property type="match status" value="1"/>
</dbReference>
<dbReference type="SUPFAM" id="SSF81324">
    <property type="entry name" value="Voltage-gated potassium channels"/>
    <property type="match status" value="2"/>
</dbReference>
<feature type="compositionally biased region" description="Basic residues" evidence="14">
    <location>
        <begin position="403"/>
        <end position="421"/>
    </location>
</feature>